<dbReference type="Pfam" id="PF05699">
    <property type="entry name" value="Dimer_Tnp_hAT"/>
    <property type="match status" value="1"/>
</dbReference>
<dbReference type="Proteomes" id="UP000192578">
    <property type="component" value="Unassembled WGS sequence"/>
</dbReference>
<dbReference type="InterPro" id="IPR012337">
    <property type="entry name" value="RNaseH-like_sf"/>
</dbReference>
<dbReference type="SUPFAM" id="SSF53098">
    <property type="entry name" value="Ribonuclease H-like"/>
    <property type="match status" value="1"/>
</dbReference>
<evidence type="ECO:0000313" key="2">
    <source>
        <dbReference type="EMBL" id="OWA54943.1"/>
    </source>
</evidence>
<dbReference type="PANTHER" id="PTHR46169:SF24">
    <property type="entry name" value="PROTEIN CBG26704"/>
    <property type="match status" value="1"/>
</dbReference>
<dbReference type="GO" id="GO:0046983">
    <property type="term" value="F:protein dimerization activity"/>
    <property type="evidence" value="ECO:0007669"/>
    <property type="project" value="InterPro"/>
</dbReference>
<evidence type="ECO:0000259" key="1">
    <source>
        <dbReference type="Pfam" id="PF05699"/>
    </source>
</evidence>
<keyword evidence="3" id="KW-1185">Reference proteome</keyword>
<gene>
    <name evidence="2" type="ORF">BV898_19330</name>
</gene>
<dbReference type="EMBL" id="MTYJ01000489">
    <property type="protein sequence ID" value="OWA54943.1"/>
    <property type="molecule type" value="Genomic_DNA"/>
</dbReference>
<sequence>MCDLFWGQNLYQVLFSEYGGGITLDGWKEVRSQTDYIGLTVHYYLDWKLHERSLLMTEYDREIKTGENIREFVEANLKNPYGVTETLFHNALFVTDGASTSKHGESFRQLSKASEAALDRFTCACHRINTSLSDIFLEKFVRLHHGEDAVTRLKPAYQLVKDCKELVVTRWGSHVAMLESVQDQFTAVEAILKRRNEEDKLPGPDGMLNDLIVLLKPFETATEELSASRTPTLHLVVNVFKAVREHLEEYQSEYPSLIKLGELLLVNFKQKCIVQPEHKIACFLHPPFRKLRIFSTDAERTGILNLTRSLLPSRAKPAAETTTAPVTVPAKRKKFNYSQNEDVVDTESVADEVTRYHELVCRIPVGDAAELWKENEKQFPGLAKLAKKYLATPAGSVASEHKFNRGPRRCGFVDFSRCGAVAVNWLPVRFAE</sequence>
<dbReference type="GO" id="GO:0006357">
    <property type="term" value="P:regulation of transcription by RNA polymerase II"/>
    <property type="evidence" value="ECO:0007669"/>
    <property type="project" value="TreeGrafter"/>
</dbReference>
<dbReference type="PANTHER" id="PTHR46169">
    <property type="entry name" value="DNA REPLICATION-RELATED ELEMENT FACTOR, ISOFORM A"/>
    <property type="match status" value="1"/>
</dbReference>
<comment type="caution">
    <text evidence="2">The sequence shown here is derived from an EMBL/GenBank/DDBJ whole genome shotgun (WGS) entry which is preliminary data.</text>
</comment>
<dbReference type="OrthoDB" id="8845630at2759"/>
<name>A0A9X6NL97_HYPEX</name>
<proteinExistence type="predicted"/>
<dbReference type="InterPro" id="IPR052717">
    <property type="entry name" value="Vacuolar_transposase_reg"/>
</dbReference>
<dbReference type="GO" id="GO:0005634">
    <property type="term" value="C:nucleus"/>
    <property type="evidence" value="ECO:0007669"/>
    <property type="project" value="TreeGrafter"/>
</dbReference>
<protein>
    <recommendedName>
        <fullName evidence="1">HAT C-terminal dimerisation domain-containing protein</fullName>
    </recommendedName>
</protein>
<reference evidence="3" key="1">
    <citation type="submission" date="2017-01" db="EMBL/GenBank/DDBJ databases">
        <title>Comparative genomics of anhydrobiosis in the tardigrade Hypsibius dujardini.</title>
        <authorList>
            <person name="Yoshida Y."/>
            <person name="Koutsovoulos G."/>
            <person name="Laetsch D."/>
            <person name="Stevens L."/>
            <person name="Kumar S."/>
            <person name="Horikawa D."/>
            <person name="Ishino K."/>
            <person name="Komine S."/>
            <person name="Tomita M."/>
            <person name="Blaxter M."/>
            <person name="Arakawa K."/>
        </authorList>
    </citation>
    <scope>NUCLEOTIDE SEQUENCE [LARGE SCALE GENOMIC DNA]</scope>
    <source>
        <strain evidence="3">Z151</strain>
    </source>
</reference>
<evidence type="ECO:0000313" key="3">
    <source>
        <dbReference type="Proteomes" id="UP000192578"/>
    </source>
</evidence>
<dbReference type="AlphaFoldDB" id="A0A9X6NL97"/>
<accession>A0A9X6NL97</accession>
<organism evidence="2 3">
    <name type="scientific">Hypsibius exemplaris</name>
    <name type="common">Freshwater tardigrade</name>
    <dbReference type="NCBI Taxonomy" id="2072580"/>
    <lineage>
        <taxon>Eukaryota</taxon>
        <taxon>Metazoa</taxon>
        <taxon>Ecdysozoa</taxon>
        <taxon>Tardigrada</taxon>
        <taxon>Eutardigrada</taxon>
        <taxon>Parachela</taxon>
        <taxon>Hypsibioidea</taxon>
        <taxon>Hypsibiidae</taxon>
        <taxon>Hypsibius</taxon>
    </lineage>
</organism>
<dbReference type="InterPro" id="IPR008906">
    <property type="entry name" value="HATC_C_dom"/>
</dbReference>
<feature type="domain" description="HAT C-terminal dimerisation" evidence="1">
    <location>
        <begin position="367"/>
        <end position="406"/>
    </location>
</feature>